<protein>
    <submittedName>
        <fullName evidence="6">Uncharacterized protein</fullName>
    </submittedName>
</protein>
<evidence type="ECO:0000256" key="4">
    <source>
        <dbReference type="ARBA" id="ARBA00023136"/>
    </source>
</evidence>
<evidence type="ECO:0000256" key="2">
    <source>
        <dbReference type="ARBA" id="ARBA00022692"/>
    </source>
</evidence>
<name>A0A8H6AG53_PETAA</name>
<organism evidence="6 7">
    <name type="scientific">Petromyces alliaceus</name>
    <name type="common">Aspergillus alliaceus</name>
    <dbReference type="NCBI Taxonomy" id="209559"/>
    <lineage>
        <taxon>Eukaryota</taxon>
        <taxon>Fungi</taxon>
        <taxon>Dikarya</taxon>
        <taxon>Ascomycota</taxon>
        <taxon>Pezizomycotina</taxon>
        <taxon>Eurotiomycetes</taxon>
        <taxon>Eurotiomycetidae</taxon>
        <taxon>Eurotiales</taxon>
        <taxon>Aspergillaceae</taxon>
        <taxon>Aspergillus</taxon>
        <taxon>Aspergillus subgen. Circumdati</taxon>
    </lineage>
</organism>
<dbReference type="PANTHER" id="PTHR23502:SF47">
    <property type="entry name" value="MAJOR FACILITATOR SUPERFAMILY (MFS) PROFILE DOMAIN-CONTAINING PROTEIN-RELATED"/>
    <property type="match status" value="1"/>
</dbReference>
<dbReference type="Proteomes" id="UP000541154">
    <property type="component" value="Unassembled WGS sequence"/>
</dbReference>
<feature type="transmembrane region" description="Helical" evidence="5">
    <location>
        <begin position="218"/>
        <end position="240"/>
    </location>
</feature>
<evidence type="ECO:0000256" key="1">
    <source>
        <dbReference type="ARBA" id="ARBA00004141"/>
    </source>
</evidence>
<feature type="transmembrane region" description="Helical" evidence="5">
    <location>
        <begin position="127"/>
        <end position="146"/>
    </location>
</feature>
<accession>A0A8H6AG53</accession>
<sequence>MHLRRVTGDDRYRTQIEFRQASLSARLMLAMYRPVVMLVQESIIFLFSLYLTVAYIIIFTSFTGYEFMYKDIYDFSQGETALCFLGLAIGLLCCAFLIPHNAKLHARDVSRAKTVDPHGKAPPESRLYWAMIGAPTLPTSMFWMAWTARSDISFWSPLSASVVTGFGMLCVFTTCYQYLIDTYEAYAASALSCLTLMRYLVSGAMIEVSIPFYKNLGVPHTLTILGCINAVLVPVPYVSYRYGPWIRKRSKYGKMFASGLLSPLGERRNLSQLDNTIFTHGHRTSSQGALPELSEYPVLEYDWCDLINLVKFWGVYGDSIGCSYIHPSKECINGDHQEGVMVHRESNTGDTVLLNMIHGLHVLTDEHELSKGRIWGPWLQYLNDGSLGDAYAKYDKEVESWPYSFPSSDIEPGYHQRISSVQGVITSSDGASVLLGDNQSNQLSAEHGANYYYHIISDGDRRFVFENVRRTTYAPLCLGKQ</sequence>
<evidence type="ECO:0000256" key="5">
    <source>
        <dbReference type="SAM" id="Phobius"/>
    </source>
</evidence>
<feature type="transmembrane region" description="Helical" evidence="5">
    <location>
        <begin position="35"/>
        <end position="58"/>
    </location>
</feature>
<keyword evidence="3 5" id="KW-1133">Transmembrane helix</keyword>
<dbReference type="SUPFAM" id="SSF103473">
    <property type="entry name" value="MFS general substrate transporter"/>
    <property type="match status" value="1"/>
</dbReference>
<keyword evidence="4 5" id="KW-0472">Membrane</keyword>
<comment type="caution">
    <text evidence="6">The sequence shown here is derived from an EMBL/GenBank/DDBJ whole genome shotgun (WGS) entry which is preliminary data.</text>
</comment>
<feature type="transmembrane region" description="Helical" evidence="5">
    <location>
        <begin position="78"/>
        <end position="98"/>
    </location>
</feature>
<feature type="transmembrane region" description="Helical" evidence="5">
    <location>
        <begin position="158"/>
        <end position="179"/>
    </location>
</feature>
<evidence type="ECO:0000256" key="3">
    <source>
        <dbReference type="ARBA" id="ARBA00022989"/>
    </source>
</evidence>
<feature type="transmembrane region" description="Helical" evidence="5">
    <location>
        <begin position="186"/>
        <end position="206"/>
    </location>
</feature>
<evidence type="ECO:0000313" key="7">
    <source>
        <dbReference type="Proteomes" id="UP000541154"/>
    </source>
</evidence>
<dbReference type="GO" id="GO:0005886">
    <property type="term" value="C:plasma membrane"/>
    <property type="evidence" value="ECO:0007669"/>
    <property type="project" value="TreeGrafter"/>
</dbReference>
<dbReference type="EMBL" id="SPNV01000004">
    <property type="protein sequence ID" value="KAF5866832.1"/>
    <property type="molecule type" value="Genomic_DNA"/>
</dbReference>
<gene>
    <name evidence="6" type="ORF">ETB97_008636</name>
</gene>
<dbReference type="GO" id="GO:0022857">
    <property type="term" value="F:transmembrane transporter activity"/>
    <property type="evidence" value="ECO:0007669"/>
    <property type="project" value="TreeGrafter"/>
</dbReference>
<reference evidence="6 7" key="1">
    <citation type="submission" date="2019-04" db="EMBL/GenBank/DDBJ databases">
        <title>Aspergillus burnettii sp. nov., novel species from soil in southeast Queensland.</title>
        <authorList>
            <person name="Gilchrist C.L.M."/>
            <person name="Pitt J.I."/>
            <person name="Lange L."/>
            <person name="Lacey H.J."/>
            <person name="Vuong D."/>
            <person name="Midgley D.J."/>
            <person name="Greenfield P."/>
            <person name="Bradbury M."/>
            <person name="Lacey E."/>
            <person name="Busk P.K."/>
            <person name="Pilgaard B."/>
            <person name="Chooi Y.H."/>
            <person name="Piggott A.M."/>
        </authorList>
    </citation>
    <scope>NUCLEOTIDE SEQUENCE [LARGE SCALE GENOMIC DNA]</scope>
    <source>
        <strain evidence="6 7">FRR 5400</strain>
    </source>
</reference>
<keyword evidence="2 5" id="KW-0812">Transmembrane</keyword>
<dbReference type="PANTHER" id="PTHR23502">
    <property type="entry name" value="MAJOR FACILITATOR SUPERFAMILY"/>
    <property type="match status" value="1"/>
</dbReference>
<dbReference type="Gene3D" id="1.20.1720.10">
    <property type="entry name" value="Multidrug resistance protein D"/>
    <property type="match status" value="1"/>
</dbReference>
<proteinExistence type="predicted"/>
<dbReference type="InterPro" id="IPR036259">
    <property type="entry name" value="MFS_trans_sf"/>
</dbReference>
<comment type="subcellular location">
    <subcellularLocation>
        <location evidence="1">Membrane</location>
        <topology evidence="1">Multi-pass membrane protein</topology>
    </subcellularLocation>
</comment>
<evidence type="ECO:0000313" key="6">
    <source>
        <dbReference type="EMBL" id="KAF5866832.1"/>
    </source>
</evidence>
<dbReference type="AlphaFoldDB" id="A0A8H6AG53"/>
<keyword evidence="7" id="KW-1185">Reference proteome</keyword>